<evidence type="ECO:0000313" key="1">
    <source>
        <dbReference type="EMBL" id="BDZ50145.1"/>
    </source>
</evidence>
<reference evidence="2" key="1">
    <citation type="journal article" date="2019" name="Int. J. Syst. Evol. Microbiol.">
        <title>The Global Catalogue of Microorganisms (GCM) 10K type strain sequencing project: providing services to taxonomists for standard genome sequencing and annotation.</title>
        <authorList>
            <consortium name="The Broad Institute Genomics Platform"/>
            <consortium name="The Broad Institute Genome Sequencing Center for Infectious Disease"/>
            <person name="Wu L."/>
            <person name="Ma J."/>
        </authorList>
    </citation>
    <scope>NUCLEOTIDE SEQUENCE [LARGE SCALE GENOMIC DNA]</scope>
    <source>
        <strain evidence="2">NBRC 108728</strain>
    </source>
</reference>
<evidence type="ECO:0000313" key="2">
    <source>
        <dbReference type="Proteomes" id="UP001321486"/>
    </source>
</evidence>
<accession>A0ABN6Y2N5</accession>
<keyword evidence="2" id="KW-1185">Reference proteome</keyword>
<gene>
    <name evidence="1" type="ORF">GCM10025867_23860</name>
</gene>
<organism evidence="1 2">
    <name type="scientific">Frondihabitans sucicola</name>
    <dbReference type="NCBI Taxonomy" id="1268041"/>
    <lineage>
        <taxon>Bacteria</taxon>
        <taxon>Bacillati</taxon>
        <taxon>Actinomycetota</taxon>
        <taxon>Actinomycetes</taxon>
        <taxon>Micrococcales</taxon>
        <taxon>Microbacteriaceae</taxon>
        <taxon>Frondihabitans</taxon>
    </lineage>
</organism>
<name>A0ABN6Y2N5_9MICO</name>
<dbReference type="EMBL" id="AP027732">
    <property type="protein sequence ID" value="BDZ50145.1"/>
    <property type="molecule type" value="Genomic_DNA"/>
</dbReference>
<dbReference type="Proteomes" id="UP001321486">
    <property type="component" value="Chromosome"/>
</dbReference>
<sequence>MVVLNPPLTFADRRRLRTTNEIPIGRAENWRRADAIPTATALLVPDLTGNRDGNAPHH</sequence>
<dbReference type="RefSeq" id="WP_286343246.1">
    <property type="nucleotide sequence ID" value="NZ_AP027732.1"/>
</dbReference>
<protein>
    <submittedName>
        <fullName evidence="1">Uncharacterized protein</fullName>
    </submittedName>
</protein>
<proteinExistence type="predicted"/>